<reference evidence="5 7" key="1">
    <citation type="submission" date="2018-09" db="EMBL/GenBank/DDBJ databases">
        <title>Genomic investigation of the strawberry pathogen Phytophthora fragariae indicates pathogenicity is determined by transcriptional variation in three key races.</title>
        <authorList>
            <person name="Adams T.M."/>
            <person name="Armitage A.D."/>
            <person name="Sobczyk M.K."/>
            <person name="Bates H.J."/>
            <person name="Dunwell J.M."/>
            <person name="Nellist C.F."/>
            <person name="Harrison R.J."/>
        </authorList>
    </citation>
    <scope>NUCLEOTIDE SEQUENCE [LARGE SCALE GENOMIC DNA]</scope>
    <source>
        <strain evidence="3 5">SCRP249</strain>
        <strain evidence="2 7">SCRP324</strain>
        <strain evidence="4 6">SCRP333</strain>
    </source>
</reference>
<dbReference type="EMBL" id="QXFU01003026">
    <property type="protein sequence ID" value="KAE8979098.1"/>
    <property type="molecule type" value="Genomic_DNA"/>
</dbReference>
<proteinExistence type="predicted"/>
<feature type="chain" id="PRO_5033521346" description="RxLR effector protein" evidence="1">
    <location>
        <begin position="28"/>
        <end position="37"/>
    </location>
</feature>
<evidence type="ECO:0008006" key="8">
    <source>
        <dbReference type="Google" id="ProtNLM"/>
    </source>
</evidence>
<evidence type="ECO:0000256" key="1">
    <source>
        <dbReference type="SAM" id="SignalP"/>
    </source>
</evidence>
<comment type="caution">
    <text evidence="2">The sequence shown here is derived from an EMBL/GenBank/DDBJ whole genome shotgun (WGS) entry which is preliminary data.</text>
</comment>
<dbReference type="Proteomes" id="UP000434957">
    <property type="component" value="Unassembled WGS sequence"/>
</dbReference>
<evidence type="ECO:0000313" key="4">
    <source>
        <dbReference type="EMBL" id="KAE9289801.1"/>
    </source>
</evidence>
<evidence type="ECO:0000313" key="5">
    <source>
        <dbReference type="Proteomes" id="UP000429607"/>
    </source>
</evidence>
<dbReference type="EMBL" id="QXFT01003061">
    <property type="protein sequence ID" value="KAE9289801.1"/>
    <property type="molecule type" value="Genomic_DNA"/>
</dbReference>
<dbReference type="Proteomes" id="UP000435112">
    <property type="component" value="Unassembled WGS sequence"/>
</dbReference>
<feature type="signal peptide" evidence="1">
    <location>
        <begin position="1"/>
        <end position="27"/>
    </location>
</feature>
<evidence type="ECO:0000313" key="7">
    <source>
        <dbReference type="Proteomes" id="UP000435112"/>
    </source>
</evidence>
<name>A0A6A3IFB4_9STRA</name>
<dbReference type="Proteomes" id="UP000429607">
    <property type="component" value="Unassembled WGS sequence"/>
</dbReference>
<evidence type="ECO:0000313" key="6">
    <source>
        <dbReference type="Proteomes" id="UP000434957"/>
    </source>
</evidence>
<dbReference type="AlphaFoldDB" id="A0A6A3IFB4"/>
<evidence type="ECO:0000313" key="2">
    <source>
        <dbReference type="EMBL" id="KAE8979098.1"/>
    </source>
</evidence>
<keyword evidence="6" id="KW-1185">Reference proteome</keyword>
<protein>
    <recommendedName>
        <fullName evidence="8">RxLR effector protein</fullName>
    </recommendedName>
</protein>
<dbReference type="OrthoDB" id="10276757at2759"/>
<gene>
    <name evidence="3" type="ORF">PR001_g24166</name>
    <name evidence="2" type="ORF">PR002_g24510</name>
    <name evidence="4" type="ORF">PR003_g25453</name>
</gene>
<evidence type="ECO:0000313" key="3">
    <source>
        <dbReference type="EMBL" id="KAE8980879.1"/>
    </source>
</evidence>
<dbReference type="EMBL" id="QXFV01003007">
    <property type="protein sequence ID" value="KAE8980879.1"/>
    <property type="molecule type" value="Genomic_DNA"/>
</dbReference>
<organism evidence="2 7">
    <name type="scientific">Phytophthora rubi</name>
    <dbReference type="NCBI Taxonomy" id="129364"/>
    <lineage>
        <taxon>Eukaryota</taxon>
        <taxon>Sar</taxon>
        <taxon>Stramenopiles</taxon>
        <taxon>Oomycota</taxon>
        <taxon>Peronosporomycetes</taxon>
        <taxon>Peronosporales</taxon>
        <taxon>Peronosporaceae</taxon>
        <taxon>Phytophthora</taxon>
    </lineage>
</organism>
<keyword evidence="1" id="KW-0732">Signal</keyword>
<sequence>MTAMALVHAVTMAIFLACSFVLEDADGADPKNSPTSH</sequence>
<accession>A0A6A3IFB4</accession>